<accession>A0AAV4S7U8</accession>
<dbReference type="AlphaFoldDB" id="A0AAV4S7U8"/>
<keyword evidence="2" id="KW-1185">Reference proteome</keyword>
<protein>
    <submittedName>
        <fullName evidence="1">Uncharacterized protein</fullName>
    </submittedName>
</protein>
<gene>
    <name evidence="1" type="ORF">CEXT_575431</name>
</gene>
<proteinExistence type="predicted"/>
<evidence type="ECO:0000313" key="2">
    <source>
        <dbReference type="Proteomes" id="UP001054945"/>
    </source>
</evidence>
<sequence>MVKYSINQRMYSPLFTNPFSQCLKNRSAKRSVLVKFHTLLTTIRYGARLIAGAITPDVSEEFILSSPNGQQSKSSNDSPVRHNSRQIVTLLSVCCDLRSRF</sequence>
<organism evidence="1 2">
    <name type="scientific">Caerostris extrusa</name>
    <name type="common">Bark spider</name>
    <name type="synonym">Caerostris bankana</name>
    <dbReference type="NCBI Taxonomy" id="172846"/>
    <lineage>
        <taxon>Eukaryota</taxon>
        <taxon>Metazoa</taxon>
        <taxon>Ecdysozoa</taxon>
        <taxon>Arthropoda</taxon>
        <taxon>Chelicerata</taxon>
        <taxon>Arachnida</taxon>
        <taxon>Araneae</taxon>
        <taxon>Araneomorphae</taxon>
        <taxon>Entelegynae</taxon>
        <taxon>Araneoidea</taxon>
        <taxon>Araneidae</taxon>
        <taxon>Caerostris</taxon>
    </lineage>
</organism>
<name>A0AAV4S7U8_CAEEX</name>
<evidence type="ECO:0000313" key="1">
    <source>
        <dbReference type="EMBL" id="GIY30548.1"/>
    </source>
</evidence>
<reference evidence="1 2" key="1">
    <citation type="submission" date="2021-06" db="EMBL/GenBank/DDBJ databases">
        <title>Caerostris extrusa draft genome.</title>
        <authorList>
            <person name="Kono N."/>
            <person name="Arakawa K."/>
        </authorList>
    </citation>
    <scope>NUCLEOTIDE SEQUENCE [LARGE SCALE GENOMIC DNA]</scope>
</reference>
<dbReference type="Proteomes" id="UP001054945">
    <property type="component" value="Unassembled WGS sequence"/>
</dbReference>
<dbReference type="EMBL" id="BPLR01009245">
    <property type="protein sequence ID" value="GIY30548.1"/>
    <property type="molecule type" value="Genomic_DNA"/>
</dbReference>
<comment type="caution">
    <text evidence="1">The sequence shown here is derived from an EMBL/GenBank/DDBJ whole genome shotgun (WGS) entry which is preliminary data.</text>
</comment>